<dbReference type="EMBL" id="JBGBPQ010000027">
    <property type="protein sequence ID" value="KAL1498532.1"/>
    <property type="molecule type" value="Genomic_DNA"/>
</dbReference>
<sequence length="413" mass="44366">MATYDISPLDRRDISTGAMLGRLASRLAARRGALAASAALGGASLAYLAPSAPSCDASPVYVEMRSSVFVINGFYMAMREKYTAPSASIRYFLVEWEPEKLSWADFREKVLGATDPATAADGSLRKQIFSSWKSLGLAAEPNVGDNGVHASASPFEALAERLNWVGAKLEDDPFGKAMLAAGIPKATILEWTKDPQVTYEGKKGSLFDLLEDLDYDECLKKAQAIAGVSGPRPAGKMQAFVFIKPHAVTPAAEALAKSSFAKAGISVYKEGVLKGREIEEKKLIDNHYYAIANKASLSKPSELNPSEKAQAAFEKQFGISWKQALANGIVYNAIDGCKRLGITGDEMDKVWATAKKTGNLVKFGGGFYAGKIPAPMKAEPRLKRQRTSGDMAVFTSGERAIDSVLSQEGGKML</sequence>
<dbReference type="Gene3D" id="3.30.70.141">
    <property type="entry name" value="Nucleoside diphosphate kinase-like domain"/>
    <property type="match status" value="1"/>
</dbReference>
<dbReference type="Proteomes" id="UP001515480">
    <property type="component" value="Unassembled WGS sequence"/>
</dbReference>
<organism evidence="1 2">
    <name type="scientific">Prymnesium parvum</name>
    <name type="common">Toxic golden alga</name>
    <dbReference type="NCBI Taxonomy" id="97485"/>
    <lineage>
        <taxon>Eukaryota</taxon>
        <taxon>Haptista</taxon>
        <taxon>Haptophyta</taxon>
        <taxon>Prymnesiophyceae</taxon>
        <taxon>Prymnesiales</taxon>
        <taxon>Prymnesiaceae</taxon>
        <taxon>Prymnesium</taxon>
    </lineage>
</organism>
<evidence type="ECO:0000313" key="2">
    <source>
        <dbReference type="Proteomes" id="UP001515480"/>
    </source>
</evidence>
<accession>A0AB34IGK2</accession>
<comment type="caution">
    <text evidence="1">The sequence shown here is derived from an EMBL/GenBank/DDBJ whole genome shotgun (WGS) entry which is preliminary data.</text>
</comment>
<proteinExistence type="predicted"/>
<gene>
    <name evidence="1" type="ORF">AB1Y20_013853</name>
</gene>
<keyword evidence="2" id="KW-1185">Reference proteome</keyword>
<evidence type="ECO:0000313" key="1">
    <source>
        <dbReference type="EMBL" id="KAL1498532.1"/>
    </source>
</evidence>
<dbReference type="AlphaFoldDB" id="A0AB34IGK2"/>
<evidence type="ECO:0008006" key="3">
    <source>
        <dbReference type="Google" id="ProtNLM"/>
    </source>
</evidence>
<name>A0AB34IGK2_PRYPA</name>
<dbReference type="InterPro" id="IPR036850">
    <property type="entry name" value="NDK-like_dom_sf"/>
</dbReference>
<reference evidence="1 2" key="1">
    <citation type="journal article" date="2024" name="Science">
        <title>Giant polyketide synthase enzymes in the biosynthesis of giant marine polyether toxins.</title>
        <authorList>
            <person name="Fallon T.R."/>
            <person name="Shende V.V."/>
            <person name="Wierzbicki I.H."/>
            <person name="Pendleton A.L."/>
            <person name="Watervoot N.F."/>
            <person name="Auber R.P."/>
            <person name="Gonzalez D.J."/>
            <person name="Wisecaver J.H."/>
            <person name="Moore B.S."/>
        </authorList>
    </citation>
    <scope>NUCLEOTIDE SEQUENCE [LARGE SCALE GENOMIC DNA]</scope>
    <source>
        <strain evidence="1 2">12B1</strain>
    </source>
</reference>
<protein>
    <recommendedName>
        <fullName evidence="3">Nucleoside-diphosphate kinase</fullName>
    </recommendedName>
</protein>
<dbReference type="SUPFAM" id="SSF54919">
    <property type="entry name" value="Nucleoside diphosphate kinase, NDK"/>
    <property type="match status" value="2"/>
</dbReference>